<dbReference type="AlphaFoldDB" id="A0A811U0E3"/>
<feature type="region of interest" description="Disordered" evidence="1">
    <location>
        <begin position="36"/>
        <end position="66"/>
    </location>
</feature>
<evidence type="ECO:0000256" key="1">
    <source>
        <dbReference type="SAM" id="MobiDB-lite"/>
    </source>
</evidence>
<gene>
    <name evidence="2" type="ORF">CCAP1982_LOCUS1392</name>
</gene>
<protein>
    <submittedName>
        <fullName evidence="2">(Mediterranean fruit fly) hypothetical protein</fullName>
    </submittedName>
</protein>
<feature type="region of interest" description="Disordered" evidence="1">
    <location>
        <begin position="1"/>
        <end position="20"/>
    </location>
</feature>
<sequence length="89" mass="10194">MRCVDLASRQQKNESSAGTTDLDYVDSLDSCAQKGANTYEGARTAARRHRKESERAREELTNNDKERNDMEFAKTCALRFDYSEKCGEY</sequence>
<feature type="compositionally biased region" description="Basic and acidic residues" evidence="1">
    <location>
        <begin position="51"/>
        <end position="66"/>
    </location>
</feature>
<evidence type="ECO:0000313" key="2">
    <source>
        <dbReference type="EMBL" id="CAD6992544.1"/>
    </source>
</evidence>
<accession>A0A811U0E3</accession>
<name>A0A811U0E3_CERCA</name>
<evidence type="ECO:0000313" key="3">
    <source>
        <dbReference type="Proteomes" id="UP000606786"/>
    </source>
</evidence>
<keyword evidence="3" id="KW-1185">Reference proteome</keyword>
<feature type="compositionally biased region" description="Polar residues" evidence="1">
    <location>
        <begin position="8"/>
        <end position="19"/>
    </location>
</feature>
<reference evidence="2" key="1">
    <citation type="submission" date="2020-11" db="EMBL/GenBank/DDBJ databases">
        <authorList>
            <person name="Whitehead M."/>
        </authorList>
    </citation>
    <scope>NUCLEOTIDE SEQUENCE</scope>
    <source>
        <strain evidence="2">EGII</strain>
    </source>
</reference>
<comment type="caution">
    <text evidence="2">The sequence shown here is derived from an EMBL/GenBank/DDBJ whole genome shotgun (WGS) entry which is preliminary data.</text>
</comment>
<dbReference type="Proteomes" id="UP000606786">
    <property type="component" value="Unassembled WGS sequence"/>
</dbReference>
<dbReference type="EMBL" id="CAJHJT010000001">
    <property type="protein sequence ID" value="CAD6992544.1"/>
    <property type="molecule type" value="Genomic_DNA"/>
</dbReference>
<proteinExistence type="predicted"/>
<organism evidence="2 3">
    <name type="scientific">Ceratitis capitata</name>
    <name type="common">Mediterranean fruit fly</name>
    <name type="synonym">Tephritis capitata</name>
    <dbReference type="NCBI Taxonomy" id="7213"/>
    <lineage>
        <taxon>Eukaryota</taxon>
        <taxon>Metazoa</taxon>
        <taxon>Ecdysozoa</taxon>
        <taxon>Arthropoda</taxon>
        <taxon>Hexapoda</taxon>
        <taxon>Insecta</taxon>
        <taxon>Pterygota</taxon>
        <taxon>Neoptera</taxon>
        <taxon>Endopterygota</taxon>
        <taxon>Diptera</taxon>
        <taxon>Brachycera</taxon>
        <taxon>Muscomorpha</taxon>
        <taxon>Tephritoidea</taxon>
        <taxon>Tephritidae</taxon>
        <taxon>Ceratitis</taxon>
        <taxon>Ceratitis</taxon>
    </lineage>
</organism>